<sequence>MLGIYLPLLLRIVLSVPIFQKKKTLFFSYKYILIEDKLRDFRFPLRWIIPSTARLSAPFFDGSFARDQCCDLRTKEIKFGKSISGASIILVDPHGRSRQYGLTFEFPTSNNVVEYDALMSRL</sequence>
<dbReference type="AlphaFoldDB" id="A0A5D2HUL8"/>
<evidence type="ECO:0000313" key="2">
    <source>
        <dbReference type="EMBL" id="TYH33975.1"/>
    </source>
</evidence>
<reference evidence="2 3" key="1">
    <citation type="submission" date="2019-07" db="EMBL/GenBank/DDBJ databases">
        <title>WGS assembly of Gossypium tomentosum.</title>
        <authorList>
            <person name="Chen Z.J."/>
            <person name="Sreedasyam A."/>
            <person name="Ando A."/>
            <person name="Song Q."/>
            <person name="De L."/>
            <person name="Hulse-Kemp A."/>
            <person name="Ding M."/>
            <person name="Ye W."/>
            <person name="Kirkbride R."/>
            <person name="Jenkins J."/>
            <person name="Plott C."/>
            <person name="Lovell J."/>
            <person name="Lin Y.-M."/>
            <person name="Vaughn R."/>
            <person name="Liu B."/>
            <person name="Li W."/>
            <person name="Simpson S."/>
            <person name="Scheffler B."/>
            <person name="Saski C."/>
            <person name="Grover C."/>
            <person name="Hu G."/>
            <person name="Conover J."/>
            <person name="Carlson J."/>
            <person name="Shu S."/>
            <person name="Boston L."/>
            <person name="Williams M."/>
            <person name="Peterson D."/>
            <person name="Mcgee K."/>
            <person name="Jones D."/>
            <person name="Wendel J."/>
            <person name="Stelly D."/>
            <person name="Grimwood J."/>
            <person name="Schmutz J."/>
        </authorList>
    </citation>
    <scope>NUCLEOTIDE SEQUENCE [LARGE SCALE GENOMIC DNA]</scope>
    <source>
        <strain evidence="2">7179.01</strain>
    </source>
</reference>
<accession>A0A5D2HUL8</accession>
<proteinExistence type="predicted"/>
<evidence type="ECO:0008006" key="4">
    <source>
        <dbReference type="Google" id="ProtNLM"/>
    </source>
</evidence>
<name>A0A5D2HUL8_GOSTO</name>
<dbReference type="Proteomes" id="UP000322667">
    <property type="component" value="Chromosome D13"/>
</dbReference>
<feature type="chain" id="PRO_5023043700" description="PsbP C-terminal domain-containing protein" evidence="1">
    <location>
        <begin position="16"/>
        <end position="122"/>
    </location>
</feature>
<feature type="signal peptide" evidence="1">
    <location>
        <begin position="1"/>
        <end position="15"/>
    </location>
</feature>
<evidence type="ECO:0000256" key="1">
    <source>
        <dbReference type="SAM" id="SignalP"/>
    </source>
</evidence>
<gene>
    <name evidence="2" type="ORF">ES332_D13G096500v1</name>
</gene>
<keyword evidence="3" id="KW-1185">Reference proteome</keyword>
<dbReference type="EMBL" id="CM017635">
    <property type="protein sequence ID" value="TYH33975.1"/>
    <property type="molecule type" value="Genomic_DNA"/>
</dbReference>
<keyword evidence="1" id="KW-0732">Signal</keyword>
<evidence type="ECO:0000313" key="3">
    <source>
        <dbReference type="Proteomes" id="UP000322667"/>
    </source>
</evidence>
<protein>
    <recommendedName>
        <fullName evidence="4">PsbP C-terminal domain-containing protein</fullName>
    </recommendedName>
</protein>
<organism evidence="2 3">
    <name type="scientific">Gossypium tomentosum</name>
    <name type="common">Hawaiian cotton</name>
    <name type="synonym">Gossypium sandvicense</name>
    <dbReference type="NCBI Taxonomy" id="34277"/>
    <lineage>
        <taxon>Eukaryota</taxon>
        <taxon>Viridiplantae</taxon>
        <taxon>Streptophyta</taxon>
        <taxon>Embryophyta</taxon>
        <taxon>Tracheophyta</taxon>
        <taxon>Spermatophyta</taxon>
        <taxon>Magnoliopsida</taxon>
        <taxon>eudicotyledons</taxon>
        <taxon>Gunneridae</taxon>
        <taxon>Pentapetalae</taxon>
        <taxon>rosids</taxon>
        <taxon>malvids</taxon>
        <taxon>Malvales</taxon>
        <taxon>Malvaceae</taxon>
        <taxon>Malvoideae</taxon>
        <taxon>Gossypium</taxon>
    </lineage>
</organism>